<keyword evidence="3 8" id="KW-0560">Oxidoreductase</keyword>
<keyword evidence="3" id="KW-0547">Nucleotide-binding</keyword>
<dbReference type="InterPro" id="IPR047212">
    <property type="entry name" value="TPP_POXB-like"/>
</dbReference>
<keyword evidence="3" id="KW-0285">Flavoprotein</keyword>
<accession>A0ABY4Y881</accession>
<keyword evidence="3" id="KW-0479">Metal-binding</keyword>
<comment type="cofactor">
    <cofactor evidence="3">
        <name>thiamine diphosphate</name>
        <dbReference type="ChEBI" id="CHEBI:58937"/>
    </cofactor>
    <text evidence="3">Binds 1 thiamine pyrophosphate per subunit.</text>
</comment>
<evidence type="ECO:0000256" key="3">
    <source>
        <dbReference type="HAMAP-Rule" id="MF_00850"/>
    </source>
</evidence>
<name>A0ABY4Y881_9GAMM</name>
<dbReference type="InterPro" id="IPR044261">
    <property type="entry name" value="Pyruvate_dehydrogenase"/>
</dbReference>
<comment type="caution">
    <text evidence="3">Lacks conserved residue(s) required for the propagation of feature annotation.</text>
</comment>
<dbReference type="Pfam" id="PF02775">
    <property type="entry name" value="TPP_enzyme_C"/>
    <property type="match status" value="1"/>
</dbReference>
<dbReference type="GO" id="GO:0052737">
    <property type="term" value="F:pyruvate dehydrogenase (quinone) activity"/>
    <property type="evidence" value="ECO:0007669"/>
    <property type="project" value="UniProtKB-EC"/>
</dbReference>
<dbReference type="InterPro" id="IPR012000">
    <property type="entry name" value="Thiamin_PyroP_enz_cen_dom"/>
</dbReference>
<dbReference type="EC" id="1.2.5.1" evidence="3"/>
<evidence type="ECO:0000259" key="6">
    <source>
        <dbReference type="Pfam" id="PF02775"/>
    </source>
</evidence>
<dbReference type="CDD" id="cd07039">
    <property type="entry name" value="TPP_PYR_POX"/>
    <property type="match status" value="1"/>
</dbReference>
<dbReference type="PANTHER" id="PTHR42981:SF2">
    <property type="entry name" value="PYRUVATE DEHYDROGENASE [UBIQUINONE]"/>
    <property type="match status" value="1"/>
</dbReference>
<dbReference type="Gene3D" id="3.40.50.970">
    <property type="match status" value="2"/>
</dbReference>
<feature type="region of interest" description="Membrane-binding domain" evidence="3">
    <location>
        <begin position="532"/>
        <end position="573"/>
    </location>
</feature>
<organism evidence="8 9">
    <name type="scientific">Legionella lytica</name>
    <dbReference type="NCBI Taxonomy" id="96232"/>
    <lineage>
        <taxon>Bacteria</taxon>
        <taxon>Pseudomonadati</taxon>
        <taxon>Pseudomonadota</taxon>
        <taxon>Gammaproteobacteria</taxon>
        <taxon>Legionellales</taxon>
        <taxon>Legionellaceae</taxon>
        <taxon>Legionella</taxon>
    </lineage>
</organism>
<feature type="binding site" evidence="3">
    <location>
        <position position="461"/>
    </location>
    <ligand>
        <name>Mg(2+)</name>
        <dbReference type="ChEBI" id="CHEBI:18420"/>
    </ligand>
</feature>
<feature type="binding site" evidence="3">
    <location>
        <position position="434"/>
    </location>
    <ligand>
        <name>Mg(2+)</name>
        <dbReference type="ChEBI" id="CHEBI:18420"/>
    </ligand>
</feature>
<comment type="activity regulation">
    <text evidence="3">The C-terminus inhibits activity; it has to move for the enzyme to be active. Activated by lipid-binding, which occurs via the C-terminus.</text>
</comment>
<comment type="cofactor">
    <cofactor evidence="3">
        <name>FAD</name>
        <dbReference type="ChEBI" id="CHEBI:57692"/>
    </cofactor>
    <text evidence="3">Binds 1 FAD per subunit.</text>
</comment>
<dbReference type="CDD" id="cd02014">
    <property type="entry name" value="TPP_POX"/>
    <property type="match status" value="1"/>
</dbReference>
<comment type="catalytic activity">
    <reaction evidence="3">
        <text>a ubiquinone + pyruvate + H2O = a ubiquinol + acetate + CO2</text>
        <dbReference type="Rhea" id="RHEA:27405"/>
        <dbReference type="Rhea" id="RHEA-COMP:9565"/>
        <dbReference type="Rhea" id="RHEA-COMP:9566"/>
        <dbReference type="ChEBI" id="CHEBI:15361"/>
        <dbReference type="ChEBI" id="CHEBI:15377"/>
        <dbReference type="ChEBI" id="CHEBI:16389"/>
        <dbReference type="ChEBI" id="CHEBI:16526"/>
        <dbReference type="ChEBI" id="CHEBI:17976"/>
        <dbReference type="ChEBI" id="CHEBI:30089"/>
        <dbReference type="EC" id="1.2.5.1"/>
    </reaction>
</comment>
<comment type="domain">
    <text evidence="3">Has 4 domains; the Pyr domain which binds the pyrimidine moiety of the thiamine pyrophosphate cofactor, the FAD-binding domain, the PP-binding domain which binds the pyrophosphate portion of thiamine pyrophosphate and the C-terminal membrane binding region. The C-terminus is held closely against the rest of the protein and covers the active site; during activation it unfolds from the rest of the protein and forms an amphipathic helix upon membrane binding, exposing the active site.</text>
</comment>
<feature type="domain" description="Thiamine pyrophosphate enzyme TPP-binding" evidence="6">
    <location>
        <begin position="380"/>
        <end position="526"/>
    </location>
</feature>
<dbReference type="HAMAP" id="MF_00850">
    <property type="entry name" value="POX"/>
    <property type="match status" value="1"/>
</dbReference>
<dbReference type="EMBL" id="CP071527">
    <property type="protein sequence ID" value="USQ13845.1"/>
    <property type="molecule type" value="Genomic_DNA"/>
</dbReference>
<feature type="region of interest" description="FAD-binding domain" evidence="3">
    <location>
        <begin position="182"/>
        <end position="333"/>
    </location>
</feature>
<dbReference type="InterPro" id="IPR029035">
    <property type="entry name" value="DHS-like_NAD/FAD-binding_dom"/>
</dbReference>
<feature type="binding site" evidence="3">
    <location>
        <begin position="434"/>
        <end position="436"/>
    </location>
    <ligand>
        <name>thiamine diphosphate</name>
        <dbReference type="ChEBI" id="CHEBI:58937"/>
    </ligand>
</feature>
<feature type="domain" description="Thiamine pyrophosphate enzyme central" evidence="5">
    <location>
        <begin position="190"/>
        <end position="318"/>
    </location>
</feature>
<evidence type="ECO:0000256" key="1">
    <source>
        <dbReference type="ARBA" id="ARBA00007812"/>
    </source>
</evidence>
<feature type="binding site" evidence="3">
    <location>
        <begin position="407"/>
        <end position="409"/>
    </location>
    <ligand>
        <name>thiamine diphosphate</name>
        <dbReference type="ChEBI" id="CHEBI:58937"/>
    </ligand>
</feature>
<evidence type="ECO:0000313" key="8">
    <source>
        <dbReference type="EMBL" id="USQ13845.1"/>
    </source>
</evidence>
<feature type="binding site" evidence="3">
    <location>
        <begin position="461"/>
        <end position="467"/>
    </location>
    <ligand>
        <name>thiamine diphosphate</name>
        <dbReference type="ChEBI" id="CHEBI:58937"/>
    </ligand>
</feature>
<keyword evidence="3" id="KW-1003">Cell membrane</keyword>
<reference evidence="8" key="1">
    <citation type="submission" date="2021-03" db="EMBL/GenBank/DDBJ databases">
        <title>Legionella lytica PCM 2298.</title>
        <authorList>
            <person name="Koper P."/>
        </authorList>
    </citation>
    <scope>NUCLEOTIDE SEQUENCE</scope>
    <source>
        <strain evidence="8">PCM 2298</strain>
    </source>
</reference>
<dbReference type="InterPro" id="IPR047210">
    <property type="entry name" value="TPP_PYR_POXB-like"/>
</dbReference>
<comment type="cofactor">
    <cofactor evidence="3">
        <name>Mg(2+)</name>
        <dbReference type="ChEBI" id="CHEBI:18420"/>
    </cofactor>
    <text evidence="3">Binds 1 Mg(2+) ion per subunit.</text>
</comment>
<feature type="site" description="Moves into active site upon enzyme activation, plays a role in electron transfer" evidence="3">
    <location>
        <position position="466"/>
    </location>
</feature>
<dbReference type="PANTHER" id="PTHR42981">
    <property type="entry name" value="PYRUVATE DEHYDROGENASE [UBIQUINONE]"/>
    <property type="match status" value="1"/>
</dbReference>
<dbReference type="InterPro" id="IPR000399">
    <property type="entry name" value="TPP-bd_CS"/>
</dbReference>
<dbReference type="PROSITE" id="PS00187">
    <property type="entry name" value="TPP_ENZYMES"/>
    <property type="match status" value="1"/>
</dbReference>
<keyword evidence="3" id="KW-0460">Magnesium</keyword>
<gene>
    <name evidence="3 8" type="primary">poxB</name>
    <name evidence="8" type="ORF">J2N86_00395</name>
</gene>
<keyword evidence="3 8" id="KW-0830">Ubiquinone</keyword>
<comment type="similarity">
    <text evidence="1 3 4">Belongs to the TPP enzyme family.</text>
</comment>
<keyword evidence="3 8" id="KW-0670">Pyruvate</keyword>
<keyword evidence="9" id="KW-1185">Reference proteome</keyword>
<evidence type="ECO:0000259" key="7">
    <source>
        <dbReference type="Pfam" id="PF02776"/>
    </source>
</evidence>
<feature type="binding site" evidence="3">
    <location>
        <position position="49"/>
    </location>
    <ligand>
        <name>thiamine diphosphate</name>
        <dbReference type="ChEBI" id="CHEBI:58937"/>
    </ligand>
</feature>
<dbReference type="Pfam" id="PF02776">
    <property type="entry name" value="TPP_enzyme_N"/>
    <property type="match status" value="1"/>
</dbReference>
<evidence type="ECO:0000313" key="9">
    <source>
        <dbReference type="Proteomes" id="UP001057474"/>
    </source>
</evidence>
<dbReference type="RefSeq" id="WP_252580188.1">
    <property type="nucleotide sequence ID" value="NZ_CP071527.1"/>
</dbReference>
<dbReference type="SUPFAM" id="SSF52518">
    <property type="entry name" value="Thiamin diphosphate-binding fold (THDP-binding)"/>
    <property type="match status" value="2"/>
</dbReference>
<dbReference type="InterPro" id="IPR011766">
    <property type="entry name" value="TPP_enzyme_TPP-bd"/>
</dbReference>
<keyword evidence="3" id="KW-0446">Lipid-binding</keyword>
<proteinExistence type="inferred from homology"/>
<dbReference type="InterPro" id="IPR012001">
    <property type="entry name" value="Thiamin_PyroP_enz_TPP-bd_dom"/>
</dbReference>
<dbReference type="Gene3D" id="3.40.50.1220">
    <property type="entry name" value="TPP-binding domain"/>
    <property type="match status" value="1"/>
</dbReference>
<protein>
    <recommendedName>
        <fullName evidence="3">Pyruvate dehydrogenase [ubiquinone]</fullName>
        <ecNumber evidence="3">1.2.5.1</ecNumber>
    </recommendedName>
    <alternativeName>
        <fullName evidence="3">Pyruvate oxidase</fullName>
        <shortName evidence="3">POX</shortName>
    </alternativeName>
    <alternativeName>
        <fullName evidence="3">Pyruvate:ubiquinone-8 oxidoreductase</fullName>
    </alternativeName>
</protein>
<keyword evidence="2 3" id="KW-0786">Thiamine pyrophosphate</keyword>
<dbReference type="InterPro" id="IPR029061">
    <property type="entry name" value="THDP-binding"/>
</dbReference>
<evidence type="ECO:0000259" key="5">
    <source>
        <dbReference type="Pfam" id="PF00205"/>
    </source>
</evidence>
<dbReference type="NCBIfam" id="NF006591">
    <property type="entry name" value="PRK09124.1"/>
    <property type="match status" value="1"/>
</dbReference>
<comment type="subcellular location">
    <subcellularLocation>
        <location evidence="3">Cell membrane</location>
        <topology evidence="3">Peripheral membrane protein</topology>
        <orientation evidence="3">Cytoplasmic side</orientation>
    </subcellularLocation>
</comment>
<feature type="domain" description="Thiamine pyrophosphate enzyme N-terminal TPP-binding" evidence="7">
    <location>
        <begin position="3"/>
        <end position="113"/>
    </location>
</feature>
<feature type="binding site" evidence="3">
    <location>
        <position position="291"/>
    </location>
    <ligand>
        <name>FAD</name>
        <dbReference type="ChEBI" id="CHEBI:57692"/>
    </ligand>
</feature>
<dbReference type="SUPFAM" id="SSF52467">
    <property type="entry name" value="DHS-like NAD/FAD-binding domain"/>
    <property type="match status" value="1"/>
</dbReference>
<evidence type="ECO:0000256" key="2">
    <source>
        <dbReference type="ARBA" id="ARBA00023052"/>
    </source>
</evidence>
<keyword evidence="3" id="KW-0472">Membrane</keyword>
<dbReference type="InterPro" id="IPR047211">
    <property type="entry name" value="POXB-like"/>
</dbReference>
<comment type="subunit">
    <text evidence="3">Homotetramer.</text>
</comment>
<evidence type="ECO:0000256" key="4">
    <source>
        <dbReference type="RuleBase" id="RU362132"/>
    </source>
</evidence>
<keyword evidence="3" id="KW-0274">FAD</keyword>
<dbReference type="Pfam" id="PF00205">
    <property type="entry name" value="TPP_enzyme_M"/>
    <property type="match status" value="1"/>
</dbReference>
<sequence length="575" mass="61897">MTNAAEVLVDTLNNEGVKRIYGIVGDSLNGITNALQKYKDIQWVHVRHEEAGAFAAGAEAQLTGELAVCAGSCGPGNLHLINGLYDCHRSKVPVLAIAAHIPSAEVGGDYFQETHPNILFKECSCFCEVVNSAEQMPRLLNMAIQAAKAKSDVAVLVISGDVALQPARFEASKKRITNVHPKVTPPEPILKDIAERLNAAKNITIFCGIGAAEAHEELMLLCHTLKAPVIHTVRGKPFIEPNNPYDVGMTGFIGFSSGYHAMEACDTLLLLGTSFPYRQFYPTKAQIIQIDLHGEQLGKRVDIAVGAVGDVACTLKALAPLLDIKNDSSHLDKARAHYLKARQGLDALATPTPDNSPLHPQYLAHCVSMIAEDDTVFTADVGTPTVWAARYLAMNGQRRLLGSFNHGSMANALSQAIGAQASYPDRQVIAMCGDGGFSMLMGDILTLVQHKLPVKVIIFNNGALGFVEMEMHVGGMLDYATSLVNPNFAAMAEAVGIKGIRVESAETLNNDLHTAFAYDGPVVMDVVVHRNELIVPPSIEAAQVKGFSLYMLKAIINGQGDTVLDLMKTNLWRGD</sequence>
<feature type="binding site" evidence="3">
    <location>
        <begin position="273"/>
        <end position="277"/>
    </location>
    <ligand>
        <name>FAD</name>
        <dbReference type="ChEBI" id="CHEBI:57692"/>
    </ligand>
</feature>
<comment type="function">
    <text evidence="3">A peripheral cell membrane enzyme that catalyzes the oxidative decarboxylation of pyruvate to form acetate and CO(2). It channels electrons from the cytoplasm to the respiratory chain at the cell membrane via ubiquinone.</text>
</comment>
<dbReference type="Proteomes" id="UP001057474">
    <property type="component" value="Chromosome"/>
</dbReference>